<dbReference type="Proteomes" id="UP001597362">
    <property type="component" value="Unassembled WGS sequence"/>
</dbReference>
<dbReference type="PANTHER" id="PTHR46797:SF1">
    <property type="entry name" value="METHYLPHOSPHONATE SYNTHASE"/>
    <property type="match status" value="1"/>
</dbReference>
<feature type="domain" description="HTH cro/C1-type" evidence="2">
    <location>
        <begin position="22"/>
        <end position="76"/>
    </location>
</feature>
<protein>
    <submittedName>
        <fullName evidence="3">Helix-turn-helix domain-containing protein</fullName>
    </submittedName>
</protein>
<dbReference type="InterPro" id="IPR050807">
    <property type="entry name" value="TransReg_Diox_bact_type"/>
</dbReference>
<reference evidence="4" key="1">
    <citation type="journal article" date="2019" name="Int. J. Syst. Evol. Microbiol.">
        <title>The Global Catalogue of Microorganisms (GCM) 10K type strain sequencing project: providing services to taxonomists for standard genome sequencing and annotation.</title>
        <authorList>
            <consortium name="The Broad Institute Genomics Platform"/>
            <consortium name="The Broad Institute Genome Sequencing Center for Infectious Disease"/>
            <person name="Wu L."/>
            <person name="Ma J."/>
        </authorList>
    </citation>
    <scope>NUCLEOTIDE SEQUENCE [LARGE SCALE GENOMIC DNA]</scope>
    <source>
        <strain evidence="4">GH52</strain>
    </source>
</reference>
<proteinExistence type="predicted"/>
<dbReference type="EMBL" id="JBHUHO010000008">
    <property type="protein sequence ID" value="MFD2114691.1"/>
    <property type="molecule type" value="Genomic_DNA"/>
</dbReference>
<dbReference type="SMART" id="SM00530">
    <property type="entry name" value="HTH_XRE"/>
    <property type="match status" value="1"/>
</dbReference>
<dbReference type="SUPFAM" id="SSF47413">
    <property type="entry name" value="lambda repressor-like DNA-binding domains"/>
    <property type="match status" value="1"/>
</dbReference>
<evidence type="ECO:0000256" key="1">
    <source>
        <dbReference type="ARBA" id="ARBA00023125"/>
    </source>
</evidence>
<dbReference type="Pfam" id="PF01381">
    <property type="entry name" value="HTH_3"/>
    <property type="match status" value="1"/>
</dbReference>
<dbReference type="Gene3D" id="1.10.260.40">
    <property type="entry name" value="lambda repressor-like DNA-binding domains"/>
    <property type="match status" value="1"/>
</dbReference>
<sequence length="152" mass="17288">MEQPNKKHGIDPQIITSIGQRVRDIRLKHGHSMESFAKMIQSTSATINNIEHGYSIPSGAILMKIANAYKVSIDWILLGELISEQDQLHESYGANLFFRGKWQFYSQLNQAYMTDEEIHIHDSVFSLLESIQNLSGDDILLLQSVADRLSKQ</sequence>
<evidence type="ECO:0000313" key="3">
    <source>
        <dbReference type="EMBL" id="MFD2114691.1"/>
    </source>
</evidence>
<dbReference type="RefSeq" id="WP_377769710.1">
    <property type="nucleotide sequence ID" value="NZ_JBHUHO010000008.1"/>
</dbReference>
<keyword evidence="1" id="KW-0238">DNA-binding</keyword>
<name>A0ABW4YG43_9BACL</name>
<dbReference type="CDD" id="cd00093">
    <property type="entry name" value="HTH_XRE"/>
    <property type="match status" value="1"/>
</dbReference>
<dbReference type="PROSITE" id="PS50943">
    <property type="entry name" value="HTH_CROC1"/>
    <property type="match status" value="1"/>
</dbReference>
<gene>
    <name evidence="3" type="ORF">ACFSJH_02870</name>
</gene>
<evidence type="ECO:0000313" key="4">
    <source>
        <dbReference type="Proteomes" id="UP001597362"/>
    </source>
</evidence>
<organism evidence="3 4">
    <name type="scientific">Paenibacillus yanchengensis</name>
    <dbReference type="NCBI Taxonomy" id="2035833"/>
    <lineage>
        <taxon>Bacteria</taxon>
        <taxon>Bacillati</taxon>
        <taxon>Bacillota</taxon>
        <taxon>Bacilli</taxon>
        <taxon>Bacillales</taxon>
        <taxon>Paenibacillaceae</taxon>
        <taxon>Paenibacillus</taxon>
    </lineage>
</organism>
<dbReference type="InterPro" id="IPR010982">
    <property type="entry name" value="Lambda_DNA-bd_dom_sf"/>
</dbReference>
<keyword evidence="4" id="KW-1185">Reference proteome</keyword>
<dbReference type="PANTHER" id="PTHR46797">
    <property type="entry name" value="HTH-TYPE TRANSCRIPTIONAL REGULATOR"/>
    <property type="match status" value="1"/>
</dbReference>
<dbReference type="InterPro" id="IPR001387">
    <property type="entry name" value="Cro/C1-type_HTH"/>
</dbReference>
<evidence type="ECO:0000259" key="2">
    <source>
        <dbReference type="PROSITE" id="PS50943"/>
    </source>
</evidence>
<comment type="caution">
    <text evidence="3">The sequence shown here is derived from an EMBL/GenBank/DDBJ whole genome shotgun (WGS) entry which is preliminary data.</text>
</comment>
<accession>A0ABW4YG43</accession>